<reference evidence="1" key="1">
    <citation type="submission" date="2020-11" db="EMBL/GenBank/DDBJ databases">
        <title>Kefir isolates.</title>
        <authorList>
            <person name="Marcisauskas S."/>
            <person name="Kim Y."/>
            <person name="Blasche S."/>
        </authorList>
    </citation>
    <scope>NUCLEOTIDE SEQUENCE</scope>
    <source>
        <strain evidence="1">Olga-1</strain>
    </source>
</reference>
<evidence type="ECO:0000313" key="1">
    <source>
        <dbReference type="EMBL" id="KAG0690874.1"/>
    </source>
</evidence>
<comment type="caution">
    <text evidence="1">The sequence shown here is derived from an EMBL/GenBank/DDBJ whole genome shotgun (WGS) entry which is preliminary data.</text>
</comment>
<evidence type="ECO:0008006" key="3">
    <source>
        <dbReference type="Google" id="ProtNLM"/>
    </source>
</evidence>
<name>A0A9P7BI26_9ASCO</name>
<dbReference type="GO" id="GO:0007064">
    <property type="term" value="P:mitotic sister chromatid cohesion"/>
    <property type="evidence" value="ECO:0007669"/>
    <property type="project" value="InterPro"/>
</dbReference>
<gene>
    <name evidence="1" type="ORF">C6P40_000958</name>
</gene>
<dbReference type="EMBL" id="PUHW01000015">
    <property type="protein sequence ID" value="KAG0690874.1"/>
    <property type="molecule type" value="Genomic_DNA"/>
</dbReference>
<accession>A0A9P7BI26</accession>
<dbReference type="AlphaFoldDB" id="A0A9P7BI26"/>
<dbReference type="Proteomes" id="UP000697127">
    <property type="component" value="Unassembled WGS sequence"/>
</dbReference>
<evidence type="ECO:0000313" key="2">
    <source>
        <dbReference type="Proteomes" id="UP000697127"/>
    </source>
</evidence>
<sequence>MPSYDISFESAINSLHTKPKEKTLSDYSSIISTSLGLTIIEIQGDLSLPKDKPSGLNEKEIQLFNQFNLPSFLSDSNDPVDMVKFGRLEIDDSLKRATLFISTTQRLIGSIEKIDPPLGLLKVSSSNDLDHNKSEKNCQMIDIINTKIIFKNRPLPIM</sequence>
<dbReference type="Pfam" id="PF09696">
    <property type="entry name" value="Ctf8"/>
    <property type="match status" value="1"/>
</dbReference>
<keyword evidence="2" id="KW-1185">Reference proteome</keyword>
<protein>
    <recommendedName>
        <fullName evidence="3">Chromosome transmission fidelity protein 8</fullName>
    </recommendedName>
</protein>
<dbReference type="OrthoDB" id="121932at2759"/>
<dbReference type="InterPro" id="IPR018607">
    <property type="entry name" value="Ctf8"/>
</dbReference>
<dbReference type="GO" id="GO:0031390">
    <property type="term" value="C:Ctf18 RFC-like complex"/>
    <property type="evidence" value="ECO:0007669"/>
    <property type="project" value="InterPro"/>
</dbReference>
<organism evidence="1 2">
    <name type="scientific">Pichia californica</name>
    <dbReference type="NCBI Taxonomy" id="460514"/>
    <lineage>
        <taxon>Eukaryota</taxon>
        <taxon>Fungi</taxon>
        <taxon>Dikarya</taxon>
        <taxon>Ascomycota</taxon>
        <taxon>Saccharomycotina</taxon>
        <taxon>Pichiomycetes</taxon>
        <taxon>Pichiales</taxon>
        <taxon>Pichiaceae</taxon>
        <taxon>Pichia</taxon>
    </lineage>
</organism>
<proteinExistence type="predicted"/>